<evidence type="ECO:0000313" key="5">
    <source>
        <dbReference type="EMBL" id="KAJ8310575.1"/>
    </source>
</evidence>
<feature type="short sequence motif" description="DGA/G" evidence="2">
    <location>
        <begin position="160"/>
        <end position="162"/>
    </location>
</feature>
<keyword evidence="6" id="KW-1185">Reference proteome</keyword>
<dbReference type="SUPFAM" id="SSF52151">
    <property type="entry name" value="FabD/lysophospholipase-like"/>
    <property type="match status" value="1"/>
</dbReference>
<dbReference type="EMBL" id="JARBDR010000640">
    <property type="protein sequence ID" value="KAJ8310575.1"/>
    <property type="molecule type" value="Genomic_DNA"/>
</dbReference>
<feature type="chain" id="PRO_5045083450" description="PNPLA domain-containing protein" evidence="3">
    <location>
        <begin position="20"/>
        <end position="278"/>
    </location>
</feature>
<evidence type="ECO:0000313" key="6">
    <source>
        <dbReference type="Proteomes" id="UP001217089"/>
    </source>
</evidence>
<dbReference type="Gene3D" id="3.40.1090.10">
    <property type="entry name" value="Cytosolic phospholipase A2 catalytic domain"/>
    <property type="match status" value="1"/>
</dbReference>
<dbReference type="InterPro" id="IPR016035">
    <property type="entry name" value="Acyl_Trfase/lysoPLipase"/>
</dbReference>
<name>A0ABQ9F4Q5_TEGGR</name>
<evidence type="ECO:0000256" key="1">
    <source>
        <dbReference type="ARBA" id="ARBA00023098"/>
    </source>
</evidence>
<accession>A0ABQ9F4Q5</accession>
<comment type="caution">
    <text evidence="5">The sequence shown here is derived from an EMBL/GenBank/DDBJ whole genome shotgun (WGS) entry which is preliminary data.</text>
</comment>
<keyword evidence="2" id="KW-0378">Hydrolase</keyword>
<organism evidence="5 6">
    <name type="scientific">Tegillarca granosa</name>
    <name type="common">Malaysian cockle</name>
    <name type="synonym">Anadara granosa</name>
    <dbReference type="NCBI Taxonomy" id="220873"/>
    <lineage>
        <taxon>Eukaryota</taxon>
        <taxon>Metazoa</taxon>
        <taxon>Spiralia</taxon>
        <taxon>Lophotrochozoa</taxon>
        <taxon>Mollusca</taxon>
        <taxon>Bivalvia</taxon>
        <taxon>Autobranchia</taxon>
        <taxon>Pteriomorphia</taxon>
        <taxon>Arcoida</taxon>
        <taxon>Arcoidea</taxon>
        <taxon>Arcidae</taxon>
        <taxon>Tegillarca</taxon>
    </lineage>
</organism>
<dbReference type="Proteomes" id="UP001217089">
    <property type="component" value="Unassembled WGS sequence"/>
</dbReference>
<protein>
    <recommendedName>
        <fullName evidence="4">PNPLA domain-containing protein</fullName>
    </recommendedName>
</protein>
<keyword evidence="3" id="KW-0732">Signal</keyword>
<dbReference type="PROSITE" id="PS51635">
    <property type="entry name" value="PNPLA"/>
    <property type="match status" value="1"/>
</dbReference>
<gene>
    <name evidence="5" type="ORF">KUTeg_012440</name>
</gene>
<sequence>MNISLCGCGFLGIYHLGVAACLRKHGQGFLKSVDKVGGASAGGLVGLVLVVGQDKIEDCVKFTYDLAEEIRSKKLGALTPGFSLLTPLKTFLETMIPEDAYKKATDKLYLSLTNVGTNKNEIVSKYSSNEELIQYLIASSFIPFYAGIRPININGQKYKDGGFTDNLLIFPEGRTVLISPFCGRQDISPNDKVGKGYYVNNNNQIFQINKKNIVRGIHAMFPPSKRVLENYYCQGYKDAERFLKTEGFYDKEEITLDFSKFDFDELELSLSDTDIQVE</sequence>
<evidence type="ECO:0000256" key="3">
    <source>
        <dbReference type="SAM" id="SignalP"/>
    </source>
</evidence>
<dbReference type="Pfam" id="PF01734">
    <property type="entry name" value="Patatin"/>
    <property type="match status" value="1"/>
</dbReference>
<evidence type="ECO:0000256" key="2">
    <source>
        <dbReference type="PROSITE-ProRule" id="PRU01161"/>
    </source>
</evidence>
<feature type="active site" description="Nucleophile" evidence="2">
    <location>
        <position position="40"/>
    </location>
</feature>
<dbReference type="InterPro" id="IPR002641">
    <property type="entry name" value="PNPLA_dom"/>
</dbReference>
<feature type="active site" description="Proton acceptor" evidence="2">
    <location>
        <position position="160"/>
    </location>
</feature>
<dbReference type="InterPro" id="IPR033562">
    <property type="entry name" value="PLPL"/>
</dbReference>
<keyword evidence="1 2" id="KW-0443">Lipid metabolism</keyword>
<feature type="short sequence motif" description="GXSXG" evidence="2">
    <location>
        <begin position="38"/>
        <end position="42"/>
    </location>
</feature>
<keyword evidence="2" id="KW-0442">Lipid degradation</keyword>
<dbReference type="PANTHER" id="PTHR12406">
    <property type="entry name" value="CALCIUM-INDEPENDENT PHOSPHOLIPASE A2 IPLA2 -RELATED"/>
    <property type="match status" value="1"/>
</dbReference>
<dbReference type="PANTHER" id="PTHR12406:SF7">
    <property type="entry name" value="PATATIN-LIKE PHOSPHOLIPASE DOMAIN-CONTAINING PROTEIN 4"/>
    <property type="match status" value="1"/>
</dbReference>
<evidence type="ECO:0000259" key="4">
    <source>
        <dbReference type="PROSITE" id="PS51635"/>
    </source>
</evidence>
<proteinExistence type="predicted"/>
<feature type="domain" description="PNPLA" evidence="4">
    <location>
        <begin position="3"/>
        <end position="173"/>
    </location>
</feature>
<feature type="short sequence motif" description="GXGXXG" evidence="2">
    <location>
        <begin position="7"/>
        <end position="12"/>
    </location>
</feature>
<feature type="signal peptide" evidence="3">
    <location>
        <begin position="1"/>
        <end position="19"/>
    </location>
</feature>
<reference evidence="5 6" key="1">
    <citation type="submission" date="2022-12" db="EMBL/GenBank/DDBJ databases">
        <title>Chromosome-level genome of Tegillarca granosa.</title>
        <authorList>
            <person name="Kim J."/>
        </authorList>
    </citation>
    <scope>NUCLEOTIDE SEQUENCE [LARGE SCALE GENOMIC DNA]</scope>
    <source>
        <strain evidence="5">Teg-2019</strain>
        <tissue evidence="5">Adductor muscle</tissue>
    </source>
</reference>